<evidence type="ECO:0000313" key="3">
    <source>
        <dbReference type="Proteomes" id="UP000287166"/>
    </source>
</evidence>
<evidence type="ECO:0000256" key="1">
    <source>
        <dbReference type="SAM" id="MobiDB-lite"/>
    </source>
</evidence>
<dbReference type="GeneID" id="38780616"/>
<proteinExistence type="predicted"/>
<evidence type="ECO:0000313" key="2">
    <source>
        <dbReference type="EMBL" id="GBE83699.1"/>
    </source>
</evidence>
<name>A0A401GNF6_9APHY</name>
<reference evidence="2 3" key="1">
    <citation type="journal article" date="2018" name="Sci. Rep.">
        <title>Genome sequence of the cauliflower mushroom Sparassis crispa (Hanabiratake) and its association with beneficial usage.</title>
        <authorList>
            <person name="Kiyama R."/>
            <person name="Furutani Y."/>
            <person name="Kawaguchi K."/>
            <person name="Nakanishi T."/>
        </authorList>
    </citation>
    <scope>NUCLEOTIDE SEQUENCE [LARGE SCALE GENOMIC DNA]</scope>
</reference>
<dbReference type="InParanoid" id="A0A401GNF6"/>
<protein>
    <submittedName>
        <fullName evidence="2">Uncharacterized protein</fullName>
    </submittedName>
</protein>
<organism evidence="2 3">
    <name type="scientific">Sparassis crispa</name>
    <dbReference type="NCBI Taxonomy" id="139825"/>
    <lineage>
        <taxon>Eukaryota</taxon>
        <taxon>Fungi</taxon>
        <taxon>Dikarya</taxon>
        <taxon>Basidiomycota</taxon>
        <taxon>Agaricomycotina</taxon>
        <taxon>Agaricomycetes</taxon>
        <taxon>Polyporales</taxon>
        <taxon>Sparassidaceae</taxon>
        <taxon>Sparassis</taxon>
    </lineage>
</organism>
<dbReference type="RefSeq" id="XP_027614612.1">
    <property type="nucleotide sequence ID" value="XM_027758811.1"/>
</dbReference>
<dbReference type="Proteomes" id="UP000287166">
    <property type="component" value="Unassembled WGS sequence"/>
</dbReference>
<dbReference type="OrthoDB" id="2803824at2759"/>
<sequence>MHFADPKLKTIHTGILSILSSPSTKVMILSLAQQNDHFANTDDDTIVDMILNSLEVTIINMHDEGAIPAPRANIFINCPADTLTEWNIWRTHIWGLSFTNPYTRHSELATISRCSGCHSWNNMDQHNRDAPRDQCGCNGNSDLCNRDTPYDRRPLLDDDRNRRPNYFLDTLPGPLRHRDPHATDSGPRSPPPRYADYWDYERTHGFNRECDYMYDRDCEYQ</sequence>
<dbReference type="EMBL" id="BFAD01000005">
    <property type="protein sequence ID" value="GBE83699.1"/>
    <property type="molecule type" value="Genomic_DNA"/>
</dbReference>
<comment type="caution">
    <text evidence="2">The sequence shown here is derived from an EMBL/GenBank/DDBJ whole genome shotgun (WGS) entry which is preliminary data.</text>
</comment>
<feature type="region of interest" description="Disordered" evidence="1">
    <location>
        <begin position="154"/>
        <end position="194"/>
    </location>
</feature>
<gene>
    <name evidence="2" type="ORF">SCP_0507550</name>
</gene>
<dbReference type="AlphaFoldDB" id="A0A401GNF6"/>
<keyword evidence="3" id="KW-1185">Reference proteome</keyword>
<accession>A0A401GNF6</accession>